<dbReference type="PIRSF" id="PIRSF003314">
    <property type="entry name" value="IPP_isomerase"/>
    <property type="match status" value="1"/>
</dbReference>
<feature type="binding site" evidence="11">
    <location>
        <position position="231"/>
    </location>
    <ligand>
        <name>FMN</name>
        <dbReference type="ChEBI" id="CHEBI:58210"/>
    </ligand>
</feature>
<evidence type="ECO:0000256" key="2">
    <source>
        <dbReference type="ARBA" id="ARBA00022490"/>
    </source>
</evidence>
<dbReference type="EMBL" id="JAGRPV010000001">
    <property type="protein sequence ID" value="MDI4647797.1"/>
    <property type="molecule type" value="Genomic_DNA"/>
</dbReference>
<feature type="domain" description="FMN-dependent dehydrogenase" evidence="12">
    <location>
        <begin position="184"/>
        <end position="345"/>
    </location>
</feature>
<feature type="binding site" evidence="11">
    <location>
        <position position="169"/>
    </location>
    <ligand>
        <name>substrate</name>
    </ligand>
</feature>
<sequence length="352" mass="37422">MKSDPVNNALSTATIRRKDEHLDLCLHADVQGLDAGTGLDRYRFRHNALPELDFASIDTSARFLGRALKTPFLVSSMTGGTPRAGDINRRLATVAQARGWAMGLGSLRAAIENPEAATSFRVRKLAPDIPLIANIGAVQLNYGFNAEKCSQAIDIAEADGLVLHLNSLQEAIQTGGNTDFSGLLRQIEKVCRSLNVPVGVKEVGWGIDGETARLLSDAGVRFIDVAGAGGTSWSQVEKLRATDPVKKAAAEAFSQWGLPTAECIREVRSELPGMLLIGSGGIGNGLQAAKALALGANLAGFGRGLLEAAHDSEETLGRVFEQAELELRLAMFGIGAANIRELGETKRLVKNE</sequence>
<feature type="binding site" evidence="11">
    <location>
        <position position="201"/>
    </location>
    <ligand>
        <name>FMN</name>
        <dbReference type="ChEBI" id="CHEBI:58210"/>
    </ligand>
</feature>
<feature type="binding site" evidence="11">
    <location>
        <position position="75"/>
    </location>
    <ligand>
        <name>FMN</name>
        <dbReference type="ChEBI" id="CHEBI:58210"/>
    </ligand>
</feature>
<accession>A0ABT6TLS3</accession>
<keyword evidence="6 11" id="KW-0460">Magnesium</keyword>
<evidence type="ECO:0000256" key="7">
    <source>
        <dbReference type="ARBA" id="ARBA00022857"/>
    </source>
</evidence>
<evidence type="ECO:0000256" key="10">
    <source>
        <dbReference type="ARBA" id="ARBA00025810"/>
    </source>
</evidence>
<dbReference type="GO" id="GO:0004452">
    <property type="term" value="F:isopentenyl-diphosphate delta-isomerase activity"/>
    <property type="evidence" value="ECO:0007669"/>
    <property type="project" value="UniProtKB-EC"/>
</dbReference>
<comment type="cofactor">
    <cofactor evidence="11">
        <name>NADPH</name>
        <dbReference type="ChEBI" id="CHEBI:57783"/>
    </cofactor>
</comment>
<feature type="binding site" evidence="11">
    <location>
        <begin position="76"/>
        <end position="78"/>
    </location>
    <ligand>
        <name>FMN</name>
        <dbReference type="ChEBI" id="CHEBI:58210"/>
    </ligand>
</feature>
<evidence type="ECO:0000256" key="9">
    <source>
        <dbReference type="ARBA" id="ARBA00023235"/>
    </source>
</evidence>
<dbReference type="HAMAP" id="MF_00354">
    <property type="entry name" value="Idi_2"/>
    <property type="match status" value="1"/>
</dbReference>
<comment type="caution">
    <text evidence="13">The sequence shown here is derived from an EMBL/GenBank/DDBJ whole genome shotgun (WGS) entry which is preliminary data.</text>
</comment>
<dbReference type="SUPFAM" id="SSF51395">
    <property type="entry name" value="FMN-linked oxidoreductases"/>
    <property type="match status" value="1"/>
</dbReference>
<feature type="binding site" evidence="11">
    <location>
        <begin position="106"/>
        <end position="108"/>
    </location>
    <ligand>
        <name>substrate</name>
    </ligand>
</feature>
<comment type="similarity">
    <text evidence="11">Belongs to the IPP isomerase type 2 family.</text>
</comment>
<dbReference type="PANTHER" id="PTHR43665">
    <property type="entry name" value="ISOPENTENYL-DIPHOSPHATE DELTA-ISOMERASE"/>
    <property type="match status" value="1"/>
</dbReference>
<comment type="cofactor">
    <cofactor evidence="1 11">
        <name>FMN</name>
        <dbReference type="ChEBI" id="CHEBI:58210"/>
    </cofactor>
</comment>
<feature type="binding site" evidence="11">
    <location>
        <position position="106"/>
    </location>
    <ligand>
        <name>FMN</name>
        <dbReference type="ChEBI" id="CHEBI:58210"/>
    </ligand>
</feature>
<proteinExistence type="inferred from homology"/>
<evidence type="ECO:0000313" key="13">
    <source>
        <dbReference type="EMBL" id="MDI4647797.1"/>
    </source>
</evidence>
<evidence type="ECO:0000256" key="6">
    <source>
        <dbReference type="ARBA" id="ARBA00022842"/>
    </source>
</evidence>
<comment type="catalytic activity">
    <reaction evidence="11">
        <text>isopentenyl diphosphate = dimethylallyl diphosphate</text>
        <dbReference type="Rhea" id="RHEA:23284"/>
        <dbReference type="ChEBI" id="CHEBI:57623"/>
        <dbReference type="ChEBI" id="CHEBI:128769"/>
        <dbReference type="EC" id="5.3.3.2"/>
    </reaction>
</comment>
<gene>
    <name evidence="11 13" type="primary">fni</name>
    <name evidence="13" type="ORF">KB449_22790</name>
</gene>
<dbReference type="NCBIfam" id="TIGR02151">
    <property type="entry name" value="IPP_isom_2"/>
    <property type="match status" value="1"/>
</dbReference>
<keyword evidence="7 11" id="KW-0521">NADP</keyword>
<evidence type="ECO:0000256" key="5">
    <source>
        <dbReference type="ARBA" id="ARBA00022723"/>
    </source>
</evidence>
<keyword evidence="9 11" id="KW-0413">Isomerase</keyword>
<dbReference type="InterPro" id="IPR011179">
    <property type="entry name" value="IPdP_isomerase"/>
</dbReference>
<evidence type="ECO:0000256" key="11">
    <source>
        <dbReference type="HAMAP-Rule" id="MF_00354"/>
    </source>
</evidence>
<dbReference type="InterPro" id="IPR013785">
    <property type="entry name" value="Aldolase_TIM"/>
</dbReference>
<keyword evidence="14" id="KW-1185">Reference proteome</keyword>
<dbReference type="RefSeq" id="WP_282910542.1">
    <property type="nucleotide sequence ID" value="NZ_JAGRPV010000001.1"/>
</dbReference>
<keyword evidence="3 11" id="KW-0285">Flavoprotein</keyword>
<evidence type="ECO:0000256" key="3">
    <source>
        <dbReference type="ARBA" id="ARBA00022630"/>
    </source>
</evidence>
<feature type="binding site" evidence="11">
    <location>
        <position position="134"/>
    </location>
    <ligand>
        <name>FMN</name>
        <dbReference type="ChEBI" id="CHEBI:58210"/>
    </ligand>
</feature>
<protein>
    <recommendedName>
        <fullName evidence="11">Isopentenyl-diphosphate delta-isomerase</fullName>
        <shortName evidence="11">IPP isomerase</shortName>
        <ecNumber evidence="11">5.3.3.2</ecNumber>
    </recommendedName>
    <alternativeName>
        <fullName evidence="11">Isopentenyl diphosphate:dimethylallyl diphosphate isomerase</fullName>
    </alternativeName>
    <alternativeName>
        <fullName evidence="11">Isopentenyl pyrophosphate isomerase</fullName>
    </alternativeName>
    <alternativeName>
        <fullName evidence="11">Type 2 isopentenyl diphosphate isomerase</fullName>
        <shortName evidence="11">IDI-2</shortName>
    </alternativeName>
</protein>
<dbReference type="InterPro" id="IPR000262">
    <property type="entry name" value="FMN-dep_DH"/>
</dbReference>
<evidence type="ECO:0000256" key="1">
    <source>
        <dbReference type="ARBA" id="ARBA00001917"/>
    </source>
</evidence>
<evidence type="ECO:0000256" key="4">
    <source>
        <dbReference type="ARBA" id="ARBA00022643"/>
    </source>
</evidence>
<keyword evidence="5 11" id="KW-0479">Metal-binding</keyword>
<feature type="binding site" evidence="11">
    <location>
        <begin position="17"/>
        <end position="18"/>
    </location>
    <ligand>
        <name>substrate</name>
    </ligand>
</feature>
<keyword evidence="2 11" id="KW-0963">Cytoplasm</keyword>
<comment type="function">
    <text evidence="11">Involved in the biosynthesis of isoprenoids. Catalyzes the 1,3-allylic rearrangement of the homoallylic substrate isopentenyl (IPP) to its allylic isomer, dimethylallyl diphosphate (DMAPP).</text>
</comment>
<comment type="subunit">
    <text evidence="10 11">Homooctamer. Dimer of tetramers.</text>
</comment>
<dbReference type="PANTHER" id="PTHR43665:SF1">
    <property type="entry name" value="ISOPENTENYL-DIPHOSPHATE DELTA-ISOMERASE"/>
    <property type="match status" value="1"/>
</dbReference>
<evidence type="ECO:0000313" key="14">
    <source>
        <dbReference type="Proteomes" id="UP001161691"/>
    </source>
</evidence>
<name>A0ABT6TLS3_9BACL</name>
<dbReference type="EC" id="5.3.3.2" evidence="11"/>
<feature type="binding site" evidence="11">
    <location>
        <position position="170"/>
    </location>
    <ligand>
        <name>Mg(2+)</name>
        <dbReference type="ChEBI" id="CHEBI:18420"/>
    </ligand>
</feature>
<dbReference type="CDD" id="cd02811">
    <property type="entry name" value="IDI-2_FMN"/>
    <property type="match status" value="1"/>
</dbReference>
<comment type="cofactor">
    <cofactor evidence="11">
        <name>Mg(2+)</name>
        <dbReference type="ChEBI" id="CHEBI:18420"/>
    </cofactor>
</comment>
<dbReference type="Proteomes" id="UP001161691">
    <property type="component" value="Unassembled WGS sequence"/>
</dbReference>
<dbReference type="Pfam" id="PF01070">
    <property type="entry name" value="FMN_dh"/>
    <property type="match status" value="1"/>
</dbReference>
<keyword evidence="8 11" id="KW-0414">Isoprene biosynthesis</keyword>
<evidence type="ECO:0000256" key="8">
    <source>
        <dbReference type="ARBA" id="ARBA00023229"/>
    </source>
</evidence>
<comment type="caution">
    <text evidence="11">Lacks conserved residue(s) required for the propagation of feature annotation.</text>
</comment>
<dbReference type="Gene3D" id="3.20.20.70">
    <property type="entry name" value="Aldolase class I"/>
    <property type="match status" value="1"/>
</dbReference>
<reference evidence="13" key="1">
    <citation type="submission" date="2023-04" db="EMBL/GenBank/DDBJ databases">
        <title>Comparative genomic analysis of Cohnella hashimotonis sp. nov., isolated from the International Space Station.</title>
        <authorList>
            <person name="Venkateswaran K."/>
            <person name="Simpson A."/>
        </authorList>
    </citation>
    <scope>NUCLEOTIDE SEQUENCE</scope>
    <source>
        <strain evidence="13">F6_2S_P_1</strain>
    </source>
</reference>
<keyword evidence="4 11" id="KW-0288">FMN</keyword>
<organism evidence="13 14">
    <name type="scientific">Cohnella hashimotonis</name>
    <dbReference type="NCBI Taxonomy" id="2826895"/>
    <lineage>
        <taxon>Bacteria</taxon>
        <taxon>Bacillati</taxon>
        <taxon>Bacillota</taxon>
        <taxon>Bacilli</taxon>
        <taxon>Bacillales</taxon>
        <taxon>Paenibacillaceae</taxon>
        <taxon>Cohnella</taxon>
    </lineage>
</organism>
<comment type="subcellular location">
    <subcellularLocation>
        <location evidence="11">Cytoplasm</location>
    </subcellularLocation>
</comment>
<evidence type="ECO:0000259" key="12">
    <source>
        <dbReference type="Pfam" id="PF01070"/>
    </source>
</evidence>